<proteinExistence type="predicted"/>
<sequence length="219" mass="25072">MAVRPVFIPMQDGKKLVEVKYIDFEWHAGLHYSQKQKSIRSLHTAFLKESPCAQILEVSSKSENTLGIDLSAFNLIYDSQNNKDISVEATFQSSKVFSEGGPYKDILEKNSKDAKKDERLRNSGALISFECNNVSWELEPKTAFYDWIYLNALDKNSHLKKQVLAYDAFTDIEFNPKKSINCQAYSLALYVSLVKRNLFTKEIISEKDSFLSLIEGFEI</sequence>
<organism evidence="1 2">
    <name type="scientific">Acinetobacter lanii</name>
    <dbReference type="NCBI Taxonomy" id="2715163"/>
    <lineage>
        <taxon>Bacteria</taxon>
        <taxon>Pseudomonadati</taxon>
        <taxon>Pseudomonadota</taxon>
        <taxon>Gammaproteobacteria</taxon>
        <taxon>Moraxellales</taxon>
        <taxon>Moraxellaceae</taxon>
        <taxon>Acinetobacter</taxon>
    </lineage>
</organism>
<gene>
    <name evidence="1" type="ORF">G8D99_07465</name>
</gene>
<dbReference type="EMBL" id="CP049916">
    <property type="protein sequence ID" value="QIO08871.1"/>
    <property type="molecule type" value="Genomic_DNA"/>
</dbReference>
<dbReference type="KEGG" id="alj:G8D99_07465"/>
<protein>
    <submittedName>
        <fullName evidence="1">Uncharacterized protein</fullName>
    </submittedName>
</protein>
<dbReference type="AlphaFoldDB" id="A0A6G8S408"/>
<dbReference type="RefSeq" id="WP_166324010.1">
    <property type="nucleotide sequence ID" value="NZ_CP049916.1"/>
</dbReference>
<evidence type="ECO:0000313" key="1">
    <source>
        <dbReference type="EMBL" id="QIO08871.1"/>
    </source>
</evidence>
<dbReference type="Pfam" id="PF22397">
    <property type="entry name" value="NADAR-DarT1"/>
    <property type="match status" value="1"/>
</dbReference>
<reference evidence="1 2" key="1">
    <citation type="submission" date="2020-03" db="EMBL/GenBank/DDBJ databases">
        <authorList>
            <person name="Zhu W."/>
        </authorList>
    </citation>
    <scope>NUCLEOTIDE SEQUENCE [LARGE SCALE GENOMIC DNA]</scope>
    <source>
        <strain evidence="1 2">185</strain>
    </source>
</reference>
<dbReference type="InterPro" id="IPR053913">
    <property type="entry name" value="NADAR-DarT1"/>
</dbReference>
<accession>A0A6G8S408</accession>
<name>A0A6G8S408_9GAMM</name>
<dbReference type="Proteomes" id="UP000501939">
    <property type="component" value="Chromosome"/>
</dbReference>
<evidence type="ECO:0000313" key="2">
    <source>
        <dbReference type="Proteomes" id="UP000501939"/>
    </source>
</evidence>
<keyword evidence="2" id="KW-1185">Reference proteome</keyword>